<sequence>MVQQVTLTRMSTGPKFGRGGSDSVWEQQRYKDFAAKTIKANPDVAFTRPFMDEAFCNIVATIHPSMRNAGMEKAA</sequence>
<feature type="region of interest" description="Disordered" evidence="1">
    <location>
        <begin position="1"/>
        <end position="22"/>
    </location>
</feature>
<gene>
    <name evidence="2" type="ORF">LTR97_001029</name>
</gene>
<dbReference type="Proteomes" id="UP001310594">
    <property type="component" value="Unassembled WGS sequence"/>
</dbReference>
<evidence type="ECO:0000256" key="1">
    <source>
        <dbReference type="SAM" id="MobiDB-lite"/>
    </source>
</evidence>
<proteinExistence type="predicted"/>
<protein>
    <submittedName>
        <fullName evidence="2">Uncharacterized protein</fullName>
    </submittedName>
</protein>
<evidence type="ECO:0000313" key="3">
    <source>
        <dbReference type="Proteomes" id="UP001310594"/>
    </source>
</evidence>
<name>A0AAN7ZQ87_9PEZI</name>
<dbReference type="EMBL" id="JAVRQU010000002">
    <property type="protein sequence ID" value="KAK5706043.1"/>
    <property type="molecule type" value="Genomic_DNA"/>
</dbReference>
<feature type="compositionally biased region" description="Polar residues" evidence="1">
    <location>
        <begin position="1"/>
        <end position="11"/>
    </location>
</feature>
<reference evidence="2" key="1">
    <citation type="submission" date="2023-08" db="EMBL/GenBank/DDBJ databases">
        <title>Black Yeasts Isolated from many extreme environments.</title>
        <authorList>
            <person name="Coleine C."/>
            <person name="Stajich J.E."/>
            <person name="Selbmann L."/>
        </authorList>
    </citation>
    <scope>NUCLEOTIDE SEQUENCE</scope>
    <source>
        <strain evidence="2">CCFEE 5810</strain>
    </source>
</reference>
<evidence type="ECO:0000313" key="2">
    <source>
        <dbReference type="EMBL" id="KAK5706043.1"/>
    </source>
</evidence>
<organism evidence="2 3">
    <name type="scientific">Elasticomyces elasticus</name>
    <dbReference type="NCBI Taxonomy" id="574655"/>
    <lineage>
        <taxon>Eukaryota</taxon>
        <taxon>Fungi</taxon>
        <taxon>Dikarya</taxon>
        <taxon>Ascomycota</taxon>
        <taxon>Pezizomycotina</taxon>
        <taxon>Dothideomycetes</taxon>
        <taxon>Dothideomycetidae</taxon>
        <taxon>Mycosphaerellales</taxon>
        <taxon>Teratosphaeriaceae</taxon>
        <taxon>Elasticomyces</taxon>
    </lineage>
</organism>
<comment type="caution">
    <text evidence="2">The sequence shown here is derived from an EMBL/GenBank/DDBJ whole genome shotgun (WGS) entry which is preliminary data.</text>
</comment>
<dbReference type="AlphaFoldDB" id="A0AAN7ZQ87"/>
<accession>A0AAN7ZQ87</accession>